<protein>
    <submittedName>
        <fullName evidence="1">AAA domain protein</fullName>
    </submittedName>
</protein>
<keyword evidence="2" id="KW-1185">Reference proteome</keyword>
<dbReference type="Pfam" id="PF13671">
    <property type="entry name" value="AAA_33"/>
    <property type="match status" value="1"/>
</dbReference>
<dbReference type="RefSeq" id="WP_023067934.1">
    <property type="nucleotide sequence ID" value="NZ_AUZM01000048.1"/>
</dbReference>
<name>U7QDA0_9CYAN</name>
<dbReference type="AlphaFoldDB" id="U7QDA0"/>
<gene>
    <name evidence="1" type="ORF">M595_4234</name>
</gene>
<dbReference type="SUPFAM" id="SSF52540">
    <property type="entry name" value="P-loop containing nucleoside triphosphate hydrolases"/>
    <property type="match status" value="1"/>
</dbReference>
<comment type="caution">
    <text evidence="1">The sequence shown here is derived from an EMBL/GenBank/DDBJ whole genome shotgun (WGS) entry which is preliminary data.</text>
</comment>
<proteinExistence type="predicted"/>
<evidence type="ECO:0000313" key="1">
    <source>
        <dbReference type="EMBL" id="ERT05818.1"/>
    </source>
</evidence>
<sequence length="173" mass="19909">MNQKPTLHFFCGKMASGKSTLAQTLAQENNAVLISEDIWLSKLYSEEINEFSDYLKYSSRLKTILSPHLQHLLLQGVSIVLDFPGNTPSQRNWFRSIFESVGVNHLLHYIIASNELCKQQLKIRSKDQPEGSAFTTDEEFEAITQYFQPPTPEEGFKIEIYQKDEMVNFVDNN</sequence>
<reference evidence="1 2" key="1">
    <citation type="journal article" date="2013" name="Front. Microbiol.">
        <title>Comparative genomic analyses of the cyanobacterium, Lyngbya aestuarii BL J, a powerful hydrogen producer.</title>
        <authorList>
            <person name="Kothari A."/>
            <person name="Vaughn M."/>
            <person name="Garcia-Pichel F."/>
        </authorList>
    </citation>
    <scope>NUCLEOTIDE SEQUENCE [LARGE SCALE GENOMIC DNA]</scope>
    <source>
        <strain evidence="1 2">BL J</strain>
    </source>
</reference>
<evidence type="ECO:0000313" key="2">
    <source>
        <dbReference type="Proteomes" id="UP000017127"/>
    </source>
</evidence>
<dbReference type="EMBL" id="AUZM01000048">
    <property type="protein sequence ID" value="ERT05818.1"/>
    <property type="molecule type" value="Genomic_DNA"/>
</dbReference>
<organism evidence="1 2">
    <name type="scientific">Lyngbya aestuarii BL J</name>
    <dbReference type="NCBI Taxonomy" id="1348334"/>
    <lineage>
        <taxon>Bacteria</taxon>
        <taxon>Bacillati</taxon>
        <taxon>Cyanobacteriota</taxon>
        <taxon>Cyanophyceae</taxon>
        <taxon>Oscillatoriophycideae</taxon>
        <taxon>Oscillatoriales</taxon>
        <taxon>Microcoleaceae</taxon>
        <taxon>Lyngbya</taxon>
    </lineage>
</organism>
<accession>U7QDA0</accession>
<dbReference type="InterPro" id="IPR027417">
    <property type="entry name" value="P-loop_NTPase"/>
</dbReference>
<dbReference type="OrthoDB" id="531205at2"/>
<dbReference type="Proteomes" id="UP000017127">
    <property type="component" value="Unassembled WGS sequence"/>
</dbReference>
<dbReference type="Gene3D" id="3.40.50.300">
    <property type="entry name" value="P-loop containing nucleotide triphosphate hydrolases"/>
    <property type="match status" value="1"/>
</dbReference>